<protein>
    <submittedName>
        <fullName evidence="2">Paraquat-inducible protein A</fullName>
    </submittedName>
</protein>
<gene>
    <name evidence="2" type="ORF">V3330_02365</name>
</gene>
<feature type="transmembrane region" description="Helical" evidence="1">
    <location>
        <begin position="243"/>
        <end position="263"/>
    </location>
</feature>
<keyword evidence="1" id="KW-0812">Transmembrane</keyword>
<sequence>MTNTADRNPTVNALLGVLLVLLALLSWQLIGHMKTQQSLSQDLAELRHVRYGMLNADIWVNQVSEIVENQVRDLEIQGAKRESVRHALENILDTLLTAADEYVRLQNTTGDWWDRTTGRIKEGMRNTLMDIDTVKAGIPQYADRILLELDKPETRRQLSAFLVSLLSDITEETFGQVDDSVRQDIRERHGCAGSITECKALINDRLAHHQGRSRNLAGLALICALLMLLEVKHAGQAGNRAQWILLSGAAGLLLACGILTPMIEVEAQINQLSFTLMGEPVRFYNEVLYFQSKSILDVVSILTATREPDMVLVGVLLVTFSVAFPLLKLLASIAYAYDLRGLRHNAFIEFFALKSGKWSMADVMVIAILMAYIAFNGMINSQLNLISQGARRASVEVLTTNGTTLQLGFFMFLSFCLFSLLVSTLMETAISLDETSTQRE</sequence>
<accession>A0AAW9RCG2</accession>
<organism evidence="2 3">
    <name type="scientific">Elongatibacter sediminis</name>
    <dbReference type="NCBI Taxonomy" id="3119006"/>
    <lineage>
        <taxon>Bacteria</taxon>
        <taxon>Pseudomonadati</taxon>
        <taxon>Pseudomonadota</taxon>
        <taxon>Gammaproteobacteria</taxon>
        <taxon>Chromatiales</taxon>
        <taxon>Wenzhouxiangellaceae</taxon>
        <taxon>Elongatibacter</taxon>
    </lineage>
</organism>
<dbReference type="Proteomes" id="UP001359886">
    <property type="component" value="Unassembled WGS sequence"/>
</dbReference>
<keyword evidence="1" id="KW-1133">Transmembrane helix</keyword>
<reference evidence="2 3" key="1">
    <citation type="submission" date="2024-02" db="EMBL/GenBank/DDBJ databases">
        <title>A novel Wenzhouxiangellaceae bacterium, isolated from coastal sediments.</title>
        <authorList>
            <person name="Du Z.-J."/>
            <person name="Ye Y.-Q."/>
            <person name="Zhang X.-Y."/>
        </authorList>
    </citation>
    <scope>NUCLEOTIDE SEQUENCE [LARGE SCALE GENOMIC DNA]</scope>
    <source>
        <strain evidence="2 3">CH-27</strain>
    </source>
</reference>
<name>A0AAW9RCG2_9GAMM</name>
<dbReference type="Pfam" id="PF04403">
    <property type="entry name" value="PqiA"/>
    <property type="match status" value="1"/>
</dbReference>
<feature type="transmembrane region" description="Helical" evidence="1">
    <location>
        <begin position="215"/>
        <end position="231"/>
    </location>
</feature>
<proteinExistence type="predicted"/>
<keyword evidence="3" id="KW-1185">Reference proteome</keyword>
<dbReference type="RefSeq" id="WP_354693776.1">
    <property type="nucleotide sequence ID" value="NZ_JAZHOG010000001.1"/>
</dbReference>
<evidence type="ECO:0000313" key="3">
    <source>
        <dbReference type="Proteomes" id="UP001359886"/>
    </source>
</evidence>
<evidence type="ECO:0000313" key="2">
    <source>
        <dbReference type="EMBL" id="MEJ8566458.1"/>
    </source>
</evidence>
<keyword evidence="1" id="KW-0472">Membrane</keyword>
<dbReference type="EMBL" id="JAZHOG010000001">
    <property type="protein sequence ID" value="MEJ8566458.1"/>
    <property type="molecule type" value="Genomic_DNA"/>
</dbReference>
<feature type="transmembrane region" description="Helical" evidence="1">
    <location>
        <begin position="310"/>
        <end position="337"/>
    </location>
</feature>
<dbReference type="AlphaFoldDB" id="A0AAW9RCG2"/>
<dbReference type="InterPro" id="IPR007498">
    <property type="entry name" value="PqiA-like"/>
</dbReference>
<feature type="transmembrane region" description="Helical" evidence="1">
    <location>
        <begin position="358"/>
        <end position="375"/>
    </location>
</feature>
<evidence type="ECO:0000256" key="1">
    <source>
        <dbReference type="SAM" id="Phobius"/>
    </source>
</evidence>
<comment type="caution">
    <text evidence="2">The sequence shown here is derived from an EMBL/GenBank/DDBJ whole genome shotgun (WGS) entry which is preliminary data.</text>
</comment>
<feature type="transmembrane region" description="Helical" evidence="1">
    <location>
        <begin position="407"/>
        <end position="430"/>
    </location>
</feature>